<feature type="transmembrane region" description="Helical" evidence="1">
    <location>
        <begin position="27"/>
        <end position="48"/>
    </location>
</feature>
<evidence type="ECO:0000313" key="2">
    <source>
        <dbReference type="EMBL" id="KHQ54629.1"/>
    </source>
</evidence>
<name>A0A0B3SW11_9RHOB</name>
<dbReference type="AlphaFoldDB" id="A0A0B3SW11"/>
<dbReference type="EMBL" id="JSUQ01000002">
    <property type="protein sequence ID" value="KHQ54629.1"/>
    <property type="molecule type" value="Genomic_DNA"/>
</dbReference>
<protein>
    <submittedName>
        <fullName evidence="2">Uncharacterized protein</fullName>
    </submittedName>
</protein>
<reference evidence="2 3" key="1">
    <citation type="submission" date="2014-10" db="EMBL/GenBank/DDBJ databases">
        <title>Genome sequence of Ponticoccus sp. strain UMTAT08 isolated from clonal culture of toxic dinoflagellate Alexandrium tamiyavanichii.</title>
        <authorList>
            <person name="Gan H.Y."/>
            <person name="Muhd D.-D."/>
            <person name="Mohd Noor M.E."/>
            <person name="Yeong Y.S."/>
            <person name="Usup G."/>
        </authorList>
    </citation>
    <scope>NUCLEOTIDE SEQUENCE [LARGE SCALE GENOMIC DNA]</scope>
    <source>
        <strain evidence="2 3">UMTAT08</strain>
    </source>
</reference>
<dbReference type="OrthoDB" id="7875541at2"/>
<comment type="caution">
    <text evidence="2">The sequence shown here is derived from an EMBL/GenBank/DDBJ whole genome shotgun (WGS) entry which is preliminary data.</text>
</comment>
<gene>
    <name evidence="2" type="ORF">OA50_00463</name>
</gene>
<keyword evidence="1" id="KW-0812">Transmembrane</keyword>
<evidence type="ECO:0000313" key="3">
    <source>
        <dbReference type="Proteomes" id="UP000030960"/>
    </source>
</evidence>
<dbReference type="Proteomes" id="UP000030960">
    <property type="component" value="Unassembled WGS sequence"/>
</dbReference>
<accession>A0A0B3SW11</accession>
<keyword evidence="1" id="KW-0472">Membrane</keyword>
<dbReference type="STRING" id="561184.SAMN05216376_107283"/>
<proteinExistence type="predicted"/>
<sequence>MTPEELVPRLAGIRVPESFARFGWQDALAAVALGLLAGLLLSALLRGLTARRLSPRDTARAAIARLASCETEVRIAGLAALLRANDGTLPKEMQEALYNPRAPVDPAALEAVVIAAARRRPRR</sequence>
<evidence type="ECO:0000256" key="1">
    <source>
        <dbReference type="SAM" id="Phobius"/>
    </source>
</evidence>
<keyword evidence="1" id="KW-1133">Transmembrane helix</keyword>
<keyword evidence="3" id="KW-1185">Reference proteome</keyword>
<dbReference type="RefSeq" id="WP_043136904.1">
    <property type="nucleotide sequence ID" value="NZ_JSUQ01000002.1"/>
</dbReference>
<organism evidence="2 3">
    <name type="scientific">Mameliella alba</name>
    <dbReference type="NCBI Taxonomy" id="561184"/>
    <lineage>
        <taxon>Bacteria</taxon>
        <taxon>Pseudomonadati</taxon>
        <taxon>Pseudomonadota</taxon>
        <taxon>Alphaproteobacteria</taxon>
        <taxon>Rhodobacterales</taxon>
        <taxon>Roseobacteraceae</taxon>
        <taxon>Mameliella</taxon>
    </lineage>
</organism>